<sequence length="322" mass="36770">MSELLNIPGILWQDLGTRTDPECTTIDSLIKKSGANYTVSAYKMYTEVTNNVEGYHAVYRDDDKRLMCVVNNYYPQIIQNGFTFSIMKPLMTAGLISLEFVSVAAGGLYHYGVFKSTKIYKILDEDIEHYFLVVNDHSKPDGKVSVFNLPVRKKNKTILLCSMTNSAYKLRMPVSEDEKANEAISSQIMSSVDDAFLWCEIKLKKLHEKAIELEEVTKVMDELFPYVSTSDGEILDTKANEKVDELRSTFQECIDSDDNDQYRQTALYLYFGMLDYTQHYWNDAGKGYDINKKMTIVPGFFASIDTEGAKVGKLMKMIYPKK</sequence>
<dbReference type="EMBL" id="BK016063">
    <property type="protein sequence ID" value="DAF92271.1"/>
    <property type="molecule type" value="Genomic_DNA"/>
</dbReference>
<accession>A0A8S5UCN3</accession>
<proteinExistence type="predicted"/>
<evidence type="ECO:0000313" key="1">
    <source>
        <dbReference type="EMBL" id="DAF92271.1"/>
    </source>
</evidence>
<name>A0A8S5UCN3_9CAUD</name>
<protein>
    <submittedName>
        <fullName evidence="1">Uncharacterized protein</fullName>
    </submittedName>
</protein>
<reference evidence="1" key="1">
    <citation type="journal article" date="2021" name="Proc. Natl. Acad. Sci. U.S.A.">
        <title>A Catalog of Tens of Thousands of Viruses from Human Metagenomes Reveals Hidden Associations with Chronic Diseases.</title>
        <authorList>
            <person name="Tisza M.J."/>
            <person name="Buck C.B."/>
        </authorList>
    </citation>
    <scope>NUCLEOTIDE SEQUENCE</scope>
    <source>
        <strain evidence="1">CtgN495</strain>
    </source>
</reference>
<organism evidence="1">
    <name type="scientific">Siphoviridae sp. ctgN495</name>
    <dbReference type="NCBI Taxonomy" id="2825608"/>
    <lineage>
        <taxon>Viruses</taxon>
        <taxon>Duplodnaviria</taxon>
        <taxon>Heunggongvirae</taxon>
        <taxon>Uroviricota</taxon>
        <taxon>Caudoviricetes</taxon>
    </lineage>
</organism>